<reference evidence="1" key="2">
    <citation type="journal article" date="2015" name="Data Brief">
        <title>Shoot transcriptome of the giant reed, Arundo donax.</title>
        <authorList>
            <person name="Barrero R.A."/>
            <person name="Guerrero F.D."/>
            <person name="Moolhuijzen P."/>
            <person name="Goolsby J.A."/>
            <person name="Tidwell J."/>
            <person name="Bellgard S.E."/>
            <person name="Bellgard M.I."/>
        </authorList>
    </citation>
    <scope>NUCLEOTIDE SEQUENCE</scope>
    <source>
        <tissue evidence="1">Shoot tissue taken approximately 20 cm above the soil surface</tissue>
    </source>
</reference>
<proteinExistence type="predicted"/>
<reference evidence="1" key="1">
    <citation type="submission" date="2014-09" db="EMBL/GenBank/DDBJ databases">
        <authorList>
            <person name="Magalhaes I.L.F."/>
            <person name="Oliveira U."/>
            <person name="Santos F.R."/>
            <person name="Vidigal T.H.D.A."/>
            <person name="Brescovit A.D."/>
            <person name="Santos A.J."/>
        </authorList>
    </citation>
    <scope>NUCLEOTIDE SEQUENCE</scope>
    <source>
        <tissue evidence="1">Shoot tissue taken approximately 20 cm above the soil surface</tissue>
    </source>
</reference>
<evidence type="ECO:0000313" key="1">
    <source>
        <dbReference type="EMBL" id="JAD48373.1"/>
    </source>
</evidence>
<protein>
    <submittedName>
        <fullName evidence="1">Uncharacterized protein</fullName>
    </submittedName>
</protein>
<sequence length="50" mass="5520">MGAVKLCSWQLFLSGAHGQKSENSRHVKKIVSGSDWPDNVQVTSCSRACW</sequence>
<accession>A0A0A9AEN9</accession>
<name>A0A0A9AEN9_ARUDO</name>
<organism evidence="1">
    <name type="scientific">Arundo donax</name>
    <name type="common">Giant reed</name>
    <name type="synonym">Donax arundinaceus</name>
    <dbReference type="NCBI Taxonomy" id="35708"/>
    <lineage>
        <taxon>Eukaryota</taxon>
        <taxon>Viridiplantae</taxon>
        <taxon>Streptophyta</taxon>
        <taxon>Embryophyta</taxon>
        <taxon>Tracheophyta</taxon>
        <taxon>Spermatophyta</taxon>
        <taxon>Magnoliopsida</taxon>
        <taxon>Liliopsida</taxon>
        <taxon>Poales</taxon>
        <taxon>Poaceae</taxon>
        <taxon>PACMAD clade</taxon>
        <taxon>Arundinoideae</taxon>
        <taxon>Arundineae</taxon>
        <taxon>Arundo</taxon>
    </lineage>
</organism>
<dbReference type="AlphaFoldDB" id="A0A0A9AEN9"/>
<dbReference type="EMBL" id="GBRH01249522">
    <property type="protein sequence ID" value="JAD48373.1"/>
    <property type="molecule type" value="Transcribed_RNA"/>
</dbReference>